<reference evidence="9" key="1">
    <citation type="submission" date="2017-08" db="EMBL/GenBank/DDBJ databases">
        <authorList>
            <person name="Polle J.E."/>
            <person name="Barry K."/>
            <person name="Cushman J."/>
            <person name="Schmutz J."/>
            <person name="Tran D."/>
            <person name="Hathwaick L.T."/>
            <person name="Yim W.C."/>
            <person name="Jenkins J."/>
            <person name="Mckie-Krisberg Z.M."/>
            <person name="Prochnik S."/>
            <person name="Lindquist E."/>
            <person name="Dockter R.B."/>
            <person name="Adam C."/>
            <person name="Molina H."/>
            <person name="Bunkerborg J."/>
            <person name="Jin E."/>
            <person name="Buchheim M."/>
            <person name="Magnuson J."/>
        </authorList>
    </citation>
    <scope>NUCLEOTIDE SEQUENCE</scope>
    <source>
        <strain evidence="9">CCAP 19/18</strain>
    </source>
</reference>
<keyword evidence="7 8" id="KW-0472">Membrane</keyword>
<comment type="caution">
    <text evidence="9">The sequence shown here is derived from an EMBL/GenBank/DDBJ whole genome shotgun (WGS) entry which is preliminary data.</text>
</comment>
<name>A0ABQ7G5M9_DUNSA</name>
<feature type="transmembrane region" description="Helical" evidence="8">
    <location>
        <begin position="30"/>
        <end position="50"/>
    </location>
</feature>
<protein>
    <recommendedName>
        <fullName evidence="11">Sulphur transport domain-containing protein</fullName>
    </recommendedName>
</protein>
<evidence type="ECO:0000256" key="4">
    <source>
        <dbReference type="ARBA" id="ARBA00022519"/>
    </source>
</evidence>
<feature type="transmembrane region" description="Helical" evidence="8">
    <location>
        <begin position="125"/>
        <end position="145"/>
    </location>
</feature>
<evidence type="ECO:0000256" key="7">
    <source>
        <dbReference type="ARBA" id="ARBA00023136"/>
    </source>
</evidence>
<proteinExistence type="predicted"/>
<keyword evidence="3" id="KW-1003">Cell membrane</keyword>
<keyword evidence="6 8" id="KW-1133">Transmembrane helix</keyword>
<dbReference type="Pfam" id="PF04143">
    <property type="entry name" value="Sulf_transp"/>
    <property type="match status" value="1"/>
</dbReference>
<feature type="transmembrane region" description="Helical" evidence="8">
    <location>
        <begin position="97"/>
        <end position="119"/>
    </location>
</feature>
<gene>
    <name evidence="9" type="ORF">DUNSADRAFT_15350</name>
</gene>
<sequence length="201" mass="20136">MGTLGELALTGKVLGISGVIKGLVAGNWQAWRFSLLAGLLVGGALCLAWYPSAFDAASTLGALSTLRVVAAGLLVGAGAAIGNGCTSGHGISGNARLSVRSLSATLTFMAFGIASASFFKTDQDIAFASSVLGSAVLLVSGTALASRDIRTKGLELAVDFSTGLCPGPSVVNLATLRVPSAIFFAALTAGMMAAKKLEKLI</sequence>
<evidence type="ECO:0000256" key="5">
    <source>
        <dbReference type="ARBA" id="ARBA00022692"/>
    </source>
</evidence>
<evidence type="ECO:0000256" key="6">
    <source>
        <dbReference type="ARBA" id="ARBA00022989"/>
    </source>
</evidence>
<evidence type="ECO:0000256" key="8">
    <source>
        <dbReference type="SAM" id="Phobius"/>
    </source>
</evidence>
<feature type="transmembrane region" description="Helical" evidence="8">
    <location>
        <begin position="62"/>
        <end position="85"/>
    </location>
</feature>
<comment type="subcellular location">
    <subcellularLocation>
        <location evidence="1">Cell inner membrane</location>
        <topology evidence="1">Multi-pass membrane protein</topology>
    </subcellularLocation>
</comment>
<dbReference type="EMBL" id="MU070104">
    <property type="protein sequence ID" value="KAF5829887.1"/>
    <property type="molecule type" value="Genomic_DNA"/>
</dbReference>
<dbReference type="InterPro" id="IPR007272">
    <property type="entry name" value="Sulf_transp_TsuA/YedE"/>
</dbReference>
<evidence type="ECO:0000256" key="1">
    <source>
        <dbReference type="ARBA" id="ARBA00004429"/>
    </source>
</evidence>
<evidence type="ECO:0000256" key="2">
    <source>
        <dbReference type="ARBA" id="ARBA00022448"/>
    </source>
</evidence>
<dbReference type="Proteomes" id="UP000815325">
    <property type="component" value="Unassembled WGS sequence"/>
</dbReference>
<keyword evidence="4" id="KW-0997">Cell inner membrane</keyword>
<evidence type="ECO:0000313" key="10">
    <source>
        <dbReference type="Proteomes" id="UP000815325"/>
    </source>
</evidence>
<organism evidence="9 10">
    <name type="scientific">Dunaliella salina</name>
    <name type="common">Green alga</name>
    <name type="synonym">Protococcus salinus</name>
    <dbReference type="NCBI Taxonomy" id="3046"/>
    <lineage>
        <taxon>Eukaryota</taxon>
        <taxon>Viridiplantae</taxon>
        <taxon>Chlorophyta</taxon>
        <taxon>core chlorophytes</taxon>
        <taxon>Chlorophyceae</taxon>
        <taxon>CS clade</taxon>
        <taxon>Chlamydomonadales</taxon>
        <taxon>Dunaliellaceae</taxon>
        <taxon>Dunaliella</taxon>
    </lineage>
</organism>
<evidence type="ECO:0000313" key="9">
    <source>
        <dbReference type="EMBL" id="KAF5829887.1"/>
    </source>
</evidence>
<dbReference type="PANTHER" id="PTHR30574:SF1">
    <property type="entry name" value="SULPHUR TRANSPORT DOMAIN-CONTAINING PROTEIN"/>
    <property type="match status" value="1"/>
</dbReference>
<evidence type="ECO:0008006" key="11">
    <source>
        <dbReference type="Google" id="ProtNLM"/>
    </source>
</evidence>
<accession>A0ABQ7G5M9</accession>
<keyword evidence="2" id="KW-0813">Transport</keyword>
<evidence type="ECO:0000256" key="3">
    <source>
        <dbReference type="ARBA" id="ARBA00022475"/>
    </source>
</evidence>
<dbReference type="PANTHER" id="PTHR30574">
    <property type="entry name" value="INNER MEMBRANE PROTEIN YEDE"/>
    <property type="match status" value="1"/>
</dbReference>
<keyword evidence="10" id="KW-1185">Reference proteome</keyword>
<keyword evidence="5 8" id="KW-0812">Transmembrane</keyword>